<dbReference type="GO" id="GO:0003697">
    <property type="term" value="F:single-stranded DNA binding"/>
    <property type="evidence" value="ECO:0007669"/>
    <property type="project" value="TreeGrafter"/>
</dbReference>
<dbReference type="GO" id="GO:0006302">
    <property type="term" value="P:double-strand break repair"/>
    <property type="evidence" value="ECO:0007669"/>
    <property type="project" value="TreeGrafter"/>
</dbReference>
<feature type="domain" description="Endonuclease/exonuclease/phosphatase" evidence="11">
    <location>
        <begin position="78"/>
        <end position="318"/>
    </location>
</feature>
<evidence type="ECO:0000256" key="10">
    <source>
        <dbReference type="ARBA" id="ARBA00023242"/>
    </source>
</evidence>
<dbReference type="OrthoDB" id="9975959at2759"/>
<organism evidence="13 14">
    <name type="scientific">Aphanomyces stellatus</name>
    <dbReference type="NCBI Taxonomy" id="120398"/>
    <lineage>
        <taxon>Eukaryota</taxon>
        <taxon>Sar</taxon>
        <taxon>Stramenopiles</taxon>
        <taxon>Oomycota</taxon>
        <taxon>Saprolegniomycetes</taxon>
        <taxon>Saprolegniales</taxon>
        <taxon>Verrucalvaceae</taxon>
        <taxon>Aphanomyces</taxon>
    </lineage>
</organism>
<evidence type="ECO:0000256" key="6">
    <source>
        <dbReference type="ARBA" id="ARBA00022763"/>
    </source>
</evidence>
<keyword evidence="8" id="KW-0460">Magnesium</keyword>
<comment type="subcellular location">
    <subcellularLocation>
        <location evidence="3">Nucleus</location>
        <location evidence="3">PML body</location>
    </subcellularLocation>
</comment>
<evidence type="ECO:0000256" key="9">
    <source>
        <dbReference type="ARBA" id="ARBA00023204"/>
    </source>
</evidence>
<comment type="cofactor">
    <cofactor evidence="2">
        <name>Mg(2+)</name>
        <dbReference type="ChEBI" id="CHEBI:18420"/>
    </cofactor>
</comment>
<evidence type="ECO:0000313" key="14">
    <source>
        <dbReference type="Proteomes" id="UP000332933"/>
    </source>
</evidence>
<dbReference type="GO" id="GO:0004518">
    <property type="term" value="F:nuclease activity"/>
    <property type="evidence" value="ECO:0007669"/>
    <property type="project" value="UniProtKB-KW"/>
</dbReference>
<evidence type="ECO:0000259" key="11">
    <source>
        <dbReference type="Pfam" id="PF03372"/>
    </source>
</evidence>
<dbReference type="Gene3D" id="3.60.10.10">
    <property type="entry name" value="Endonuclease/exonuclease/phosphatase"/>
    <property type="match status" value="1"/>
</dbReference>
<sequence>MKLSLDALKAGKANLQKAPFTIFTSVSGARHAVDSDGTRRNLWIDTRQSTSFLVDTPHWQNAVAAAAGSRQPNTLKVITWNVWFDAMSNGRRFEALVGEVLKHDPDVLCLQEVTPTFSTALCSSAILTDMYAYSPFSINSYGCMILARKRLRPSFLEVPLPTRMDRRLLLCAFDGDKSVVATVHLESLSNQERRRDQLKVAREALAPYVNAILCGDFNFDDTQAYGAWRRDGDVASPLENNVLVEELAAFVDMWPRLHPTVRGATFDGKSNPICIMDRNEVMRYDRVLLKTSSVWEGAMMAILGTQAIDETGMKPSDHYGLVFECTVGAAKDKDITSTATEL</sequence>
<evidence type="ECO:0000256" key="2">
    <source>
        <dbReference type="ARBA" id="ARBA00001946"/>
    </source>
</evidence>
<keyword evidence="6" id="KW-0227">DNA damage</keyword>
<evidence type="ECO:0000313" key="12">
    <source>
        <dbReference type="EMBL" id="KAF0716039.1"/>
    </source>
</evidence>
<name>A0A485K9L1_9STRA</name>
<protein>
    <submittedName>
        <fullName evidence="13">Aste57867_3060 protein</fullName>
    </submittedName>
</protein>
<dbReference type="InterPro" id="IPR036691">
    <property type="entry name" value="Endo/exonu/phosph_ase_sf"/>
</dbReference>
<dbReference type="Pfam" id="PF03372">
    <property type="entry name" value="Exo_endo_phos"/>
    <property type="match status" value="1"/>
</dbReference>
<keyword evidence="4" id="KW-0540">Nuclease</keyword>
<accession>A0A485K9L1</accession>
<dbReference type="InterPro" id="IPR051547">
    <property type="entry name" value="TDP2-like"/>
</dbReference>
<proteinExistence type="predicted"/>
<dbReference type="SUPFAM" id="SSF56219">
    <property type="entry name" value="DNase I-like"/>
    <property type="match status" value="1"/>
</dbReference>
<dbReference type="PANTHER" id="PTHR15822:SF4">
    <property type="entry name" value="TYROSYL-DNA PHOSPHODIESTERASE 2"/>
    <property type="match status" value="1"/>
</dbReference>
<gene>
    <name evidence="13" type="primary">Aste57867_3060</name>
    <name evidence="12" type="ORF">As57867_003051</name>
    <name evidence="13" type="ORF">ASTE57867_3060</name>
</gene>
<dbReference type="GO" id="GO:0046872">
    <property type="term" value="F:metal ion binding"/>
    <property type="evidence" value="ECO:0007669"/>
    <property type="project" value="UniProtKB-KW"/>
</dbReference>
<evidence type="ECO:0000256" key="1">
    <source>
        <dbReference type="ARBA" id="ARBA00001936"/>
    </source>
</evidence>
<dbReference type="Proteomes" id="UP000332933">
    <property type="component" value="Unassembled WGS sequence"/>
</dbReference>
<dbReference type="EMBL" id="CAADRA010000467">
    <property type="protein sequence ID" value="VFT80240.1"/>
    <property type="molecule type" value="Genomic_DNA"/>
</dbReference>
<evidence type="ECO:0000256" key="8">
    <source>
        <dbReference type="ARBA" id="ARBA00022842"/>
    </source>
</evidence>
<dbReference type="GO" id="GO:0005737">
    <property type="term" value="C:cytoplasm"/>
    <property type="evidence" value="ECO:0007669"/>
    <property type="project" value="TreeGrafter"/>
</dbReference>
<keyword evidence="10" id="KW-0539">Nucleus</keyword>
<dbReference type="CDD" id="cd09080">
    <property type="entry name" value="TDP2"/>
    <property type="match status" value="1"/>
</dbReference>
<comment type="cofactor">
    <cofactor evidence="1">
        <name>Mn(2+)</name>
        <dbReference type="ChEBI" id="CHEBI:29035"/>
    </cofactor>
</comment>
<evidence type="ECO:0000256" key="3">
    <source>
        <dbReference type="ARBA" id="ARBA00004322"/>
    </source>
</evidence>
<dbReference type="AlphaFoldDB" id="A0A485K9L1"/>
<reference evidence="12" key="2">
    <citation type="submission" date="2019-06" db="EMBL/GenBank/DDBJ databases">
        <title>Genomics analysis of Aphanomyces spp. identifies a new class of oomycete effector associated with host adaptation.</title>
        <authorList>
            <person name="Gaulin E."/>
        </authorList>
    </citation>
    <scope>NUCLEOTIDE SEQUENCE</scope>
    <source>
        <strain evidence="12">CBS 578.67</strain>
    </source>
</reference>
<dbReference type="EMBL" id="VJMH01000467">
    <property type="protein sequence ID" value="KAF0716039.1"/>
    <property type="molecule type" value="Genomic_DNA"/>
</dbReference>
<evidence type="ECO:0000256" key="4">
    <source>
        <dbReference type="ARBA" id="ARBA00022722"/>
    </source>
</evidence>
<keyword evidence="14" id="KW-1185">Reference proteome</keyword>
<keyword evidence="9" id="KW-0234">DNA repair</keyword>
<dbReference type="GO" id="GO:0070260">
    <property type="term" value="F:5'-tyrosyl-DNA phosphodiesterase activity"/>
    <property type="evidence" value="ECO:0007669"/>
    <property type="project" value="TreeGrafter"/>
</dbReference>
<evidence type="ECO:0000313" key="13">
    <source>
        <dbReference type="EMBL" id="VFT80240.1"/>
    </source>
</evidence>
<dbReference type="PANTHER" id="PTHR15822">
    <property type="entry name" value="TRAF AND TNF RECEPTOR-ASSOCIATED PROTEIN"/>
    <property type="match status" value="1"/>
</dbReference>
<keyword evidence="7" id="KW-0378">Hydrolase</keyword>
<reference evidence="13 14" key="1">
    <citation type="submission" date="2019-03" db="EMBL/GenBank/DDBJ databases">
        <authorList>
            <person name="Gaulin E."/>
            <person name="Dumas B."/>
        </authorList>
    </citation>
    <scope>NUCLEOTIDE SEQUENCE [LARGE SCALE GENOMIC DNA]</scope>
    <source>
        <strain evidence="13">CBS 568.67</strain>
    </source>
</reference>
<evidence type="ECO:0000256" key="7">
    <source>
        <dbReference type="ARBA" id="ARBA00022801"/>
    </source>
</evidence>
<keyword evidence="5" id="KW-0479">Metal-binding</keyword>
<dbReference type="InterPro" id="IPR005135">
    <property type="entry name" value="Endo/exonuclease/phosphatase"/>
</dbReference>
<evidence type="ECO:0000256" key="5">
    <source>
        <dbReference type="ARBA" id="ARBA00022723"/>
    </source>
</evidence>